<gene>
    <name evidence="1" type="ORF">AQJ64_31615</name>
</gene>
<dbReference type="NCBIfam" id="NF041060">
    <property type="entry name" value="DpdB"/>
    <property type="match status" value="1"/>
</dbReference>
<dbReference type="InterPro" id="IPR017642">
    <property type="entry name" value="DNA_S_mod_DndB"/>
</dbReference>
<accession>A0A101SQR4</accession>
<protein>
    <recommendedName>
        <fullName evidence="3">DGQHR domain-containing protein</fullName>
    </recommendedName>
</protein>
<keyword evidence="2" id="KW-1185">Reference proteome</keyword>
<evidence type="ECO:0000313" key="1">
    <source>
        <dbReference type="EMBL" id="KUN78519.1"/>
    </source>
</evidence>
<sequence length="377" mass="41730">MTSTVLKRRALRIEQHPTIPLYVFTLAAEEVHQVADVARISRDEAGKLIGYQRPEKKQHVRQILDYLNGEEVLFPNGLILALPSSVRFKSSPGPGSSDGLCTSGTLEIPLPDSPDAPRPAWIVDGQQRSLALARTRNTRLAVTIAGFVAEDLETQRDQFLRVNTVSPLPTNLVTELLPEVGTALPTKLSARKLPSVLVEALNHDKDSPFRGLVRRPSTTAEQKADAVVTDNSLTTAIQESLNSPSGIFFPYKNLSNGTVDTATIRQILVIYWSAVRDTFPTAWGLPPTRSRLMHGVGIRSMGRLMDRVMMAIDPASSRAVEQAQAELALIAPHCRWTQGRWPDLNTPWNELQNNPRHISTLSNYLLRIYVQEKAKAA</sequence>
<dbReference type="AlphaFoldDB" id="A0A101SQR4"/>
<proteinExistence type="predicted"/>
<comment type="caution">
    <text evidence="1">The sequence shown here is derived from an EMBL/GenBank/DDBJ whole genome shotgun (WGS) entry which is preliminary data.</text>
</comment>
<evidence type="ECO:0000313" key="2">
    <source>
        <dbReference type="Proteomes" id="UP000052982"/>
    </source>
</evidence>
<evidence type="ECO:0008006" key="3">
    <source>
        <dbReference type="Google" id="ProtNLM"/>
    </source>
</evidence>
<dbReference type="NCBIfam" id="TIGR03187">
    <property type="entry name" value="DGQHR"/>
    <property type="match status" value="1"/>
</dbReference>
<dbReference type="STRING" id="1943.AQJ64_31615"/>
<reference evidence="1 2" key="1">
    <citation type="submission" date="2015-10" db="EMBL/GenBank/DDBJ databases">
        <title>Draft genome sequence of Streptomyces griseoruber DSM 40281, type strain for the species Streptomyces griseoruber.</title>
        <authorList>
            <person name="Ruckert C."/>
            <person name="Winkler A."/>
            <person name="Kalinowski J."/>
            <person name="Kampfer P."/>
            <person name="Glaeser S."/>
        </authorList>
    </citation>
    <scope>NUCLEOTIDE SEQUENCE [LARGE SCALE GENOMIC DNA]</scope>
    <source>
        <strain evidence="1 2">DSM 40281</strain>
    </source>
</reference>
<name>A0A101SQR4_9ACTN</name>
<dbReference type="CDD" id="cd16413">
    <property type="entry name" value="DGQHR_domain"/>
    <property type="match status" value="1"/>
</dbReference>
<dbReference type="Pfam" id="PF14072">
    <property type="entry name" value="DndB"/>
    <property type="match status" value="1"/>
</dbReference>
<dbReference type="OrthoDB" id="237364at2"/>
<dbReference type="EMBL" id="LMWW01000053">
    <property type="protein sequence ID" value="KUN78519.1"/>
    <property type="molecule type" value="Genomic_DNA"/>
</dbReference>
<dbReference type="RefSeq" id="WP_055632423.1">
    <property type="nucleotide sequence ID" value="NZ_KQ948776.1"/>
</dbReference>
<organism evidence="1 2">
    <name type="scientific">Streptomyces griseoruber</name>
    <dbReference type="NCBI Taxonomy" id="1943"/>
    <lineage>
        <taxon>Bacteria</taxon>
        <taxon>Bacillati</taxon>
        <taxon>Actinomycetota</taxon>
        <taxon>Actinomycetes</taxon>
        <taxon>Kitasatosporales</taxon>
        <taxon>Streptomycetaceae</taxon>
        <taxon>Streptomyces</taxon>
    </lineage>
</organism>
<dbReference type="Proteomes" id="UP000052982">
    <property type="component" value="Unassembled WGS sequence"/>
</dbReference>
<dbReference type="InterPro" id="IPR017601">
    <property type="entry name" value="DGQHR-contain_dom"/>
</dbReference>